<proteinExistence type="predicted"/>
<evidence type="ECO:0000256" key="7">
    <source>
        <dbReference type="SAM" id="MobiDB-lite"/>
    </source>
</evidence>
<dbReference type="SUPFAM" id="SSF57756">
    <property type="entry name" value="Retrovirus zinc finger-like domains"/>
    <property type="match status" value="1"/>
</dbReference>
<feature type="domain" description="CCHC-type" evidence="8">
    <location>
        <begin position="890"/>
        <end position="904"/>
    </location>
</feature>
<dbReference type="InterPro" id="IPR043519">
    <property type="entry name" value="NT_sf"/>
</dbReference>
<dbReference type="SMART" id="SM00343">
    <property type="entry name" value="ZnF_C2HC"/>
    <property type="match status" value="3"/>
</dbReference>
<dbReference type="RefSeq" id="XP_065674482.1">
    <property type="nucleotide sequence ID" value="XM_065818410.1"/>
</dbReference>
<evidence type="ECO:0000313" key="10">
    <source>
        <dbReference type="RefSeq" id="XP_065674482.1"/>
    </source>
</evidence>
<feature type="domain" description="CCHC-type" evidence="8">
    <location>
        <begin position="855"/>
        <end position="870"/>
    </location>
</feature>
<dbReference type="PANTHER" id="PTHR12271">
    <property type="entry name" value="POLY A POLYMERASE CID PAP -RELATED"/>
    <property type="match status" value="1"/>
</dbReference>
<dbReference type="Pfam" id="PF03828">
    <property type="entry name" value="PAP_assoc"/>
    <property type="match status" value="1"/>
</dbReference>
<evidence type="ECO:0000313" key="9">
    <source>
        <dbReference type="Proteomes" id="UP001652625"/>
    </source>
</evidence>
<organism evidence="9 10">
    <name type="scientific">Hydra vulgaris</name>
    <name type="common">Hydra</name>
    <name type="synonym">Hydra attenuata</name>
    <dbReference type="NCBI Taxonomy" id="6087"/>
    <lineage>
        <taxon>Eukaryota</taxon>
        <taxon>Metazoa</taxon>
        <taxon>Cnidaria</taxon>
        <taxon>Hydrozoa</taxon>
        <taxon>Hydroidolina</taxon>
        <taxon>Anthoathecata</taxon>
        <taxon>Aplanulata</taxon>
        <taxon>Hydridae</taxon>
        <taxon>Hydra</taxon>
    </lineage>
</organism>
<dbReference type="PROSITE" id="PS50158">
    <property type="entry name" value="ZF_CCHC"/>
    <property type="match status" value="2"/>
</dbReference>
<gene>
    <name evidence="10" type="primary">LOC100208804</name>
</gene>
<keyword evidence="5" id="KW-0460">Magnesium</keyword>
<comment type="cofactor">
    <cofactor evidence="1">
        <name>Mn(2+)</name>
        <dbReference type="ChEBI" id="CHEBI:29035"/>
    </cofactor>
</comment>
<dbReference type="PANTHER" id="PTHR12271:SF66">
    <property type="entry name" value="TERMINAL URIDYLYLTRANSFERASE TAILOR"/>
    <property type="match status" value="1"/>
</dbReference>
<sequence>MDIIQKWEEMNEIYCFNKKSDKNNYDIFCFLCKKQVIGQNEILKHCRTSMHKAESERIIRKNKRHTEAMNNKYEFQLNNILEQQLLTTQRLTKEDLNLREEVCKRFEECLKKMIAPDLHCRLYGSSLTLLGFKDSNVDIDIKLDMQKIIDFNPLISDPLCFFSFVVEVIQKQKCLYSDLEDNLNMKNPNIKFKEIKSGLSCCIAPFYWKCYHTSDLIIKYINADERCAKLAMLIRMWSKVCGLDNADNGGLSPYCFVLMVINYLQHTEPPVLPIIKVTGFEHEVDKFVDQENEDMYSIPYNEVQCWKSKNNASISVLFIGFLHYFLVTFHHQTKIINIRQHAPLLRSLRRYGSRRLVIEDPFISNQNVGKSLGSQLVMNYLTNCMEITYKYCISFKNRVESHFMKENTELKENVGENKLDNGHHDLEEKLDEEQVIHFTINKVLKELLDNVTKEISCITSFHFRTTSFSPKTPFPKFCSSCKSDGHGHTTCEVENFLVKPLQPLNKANIDILDQVCVEVMTTCEMTGKEFDFRLKILKKTENHFKKIFDDSCRLSLFGSSVNGFGFRNSDLDICLRFETDTPPKDLNYQRTIGLIENALKKSSDFSKVYSIKSAKVPIVKFCLRNSDINGDISLYNCLATVNSKLLKTYAMIDTRVRIMGYCIKYFAKICDIGDASRGSLSSYAHILLMLYYLQHCEPPVVPVLQDLAVNKRKTVLIDGKDTWFFDDIQSLDNVWKDYGKNKQSIAELWIGFFNFYIEKFSFKRNVIAIRQKNSISKFQKSWLRYSIAIEDPFDLDHNLGAGITDNMYKYIISCFKKARLHFGSPLSNLTKLSMIEYYFDRSCFTDDIVPNDRCCRNCGKIGHVASNCREVSDSDENGEQKSPTKDMGLRCYKCNQRGHRKQDCTFQDRRQRQDSDSRNQKWRDHQTNGQEKPIANETKIQRLVPKKTEDILINENDNRTNGTKKQPNGLNNEMFQVLPSVEQIGSAYGNFLGKQTSVQHVLPQQLPHNISNFFFNSYGVSKAPPNLPPPPQNLSNQLKSFPYKDLSSIEQLKQLSLNEVKQISHYQPQSTNELERKNLFPLSPLNVGTSQAYLSNNINLSTEKSYLHLQPSPNVRRDQSADKKKKDQSADKKKTVRSADEKRDQSAEKINERERVIKKNRSAVAKNDAVIQSDKRDVGNTKSVSNRNDANLGFSNTKSPTNQSNYGRDISNRNQNNIKGDVSNRNSPGNQIYVNNDVSNTKSSNNRHGPRNDIFMNPIDYRSEELITNNPLKVRSNQTPSGISPTSLNNRGKRRK</sequence>
<keyword evidence="3" id="KW-0808">Transferase</keyword>
<evidence type="ECO:0000256" key="3">
    <source>
        <dbReference type="ARBA" id="ARBA00022679"/>
    </source>
</evidence>
<dbReference type="PROSITE" id="PS00028">
    <property type="entry name" value="ZINC_FINGER_C2H2_1"/>
    <property type="match status" value="1"/>
</dbReference>
<dbReference type="InterPro" id="IPR013087">
    <property type="entry name" value="Znf_C2H2_type"/>
</dbReference>
<keyword evidence="9" id="KW-1185">Reference proteome</keyword>
<dbReference type="Pfam" id="PF19088">
    <property type="entry name" value="TUTase"/>
    <property type="match status" value="1"/>
</dbReference>
<comment type="cofactor">
    <cofactor evidence="2">
        <name>Mg(2+)</name>
        <dbReference type="ChEBI" id="CHEBI:18420"/>
    </cofactor>
</comment>
<dbReference type="Gene3D" id="1.10.1410.10">
    <property type="match status" value="2"/>
</dbReference>
<feature type="compositionally biased region" description="Polar residues" evidence="7">
    <location>
        <begin position="1180"/>
        <end position="1247"/>
    </location>
</feature>
<evidence type="ECO:0000256" key="2">
    <source>
        <dbReference type="ARBA" id="ARBA00001946"/>
    </source>
</evidence>
<dbReference type="InterPro" id="IPR002058">
    <property type="entry name" value="PAP_assoc"/>
</dbReference>
<protein>
    <submittedName>
        <fullName evidence="10">Terminal uridylyltransferase 4 isoform X2</fullName>
    </submittedName>
</protein>
<evidence type="ECO:0000256" key="5">
    <source>
        <dbReference type="ARBA" id="ARBA00022842"/>
    </source>
</evidence>
<dbReference type="InterPro" id="IPR036875">
    <property type="entry name" value="Znf_CCHC_sf"/>
</dbReference>
<feature type="compositionally biased region" description="Polar residues" evidence="7">
    <location>
        <begin position="1271"/>
        <end position="1290"/>
    </location>
</feature>
<dbReference type="GO" id="GO:0016779">
    <property type="term" value="F:nucleotidyltransferase activity"/>
    <property type="evidence" value="ECO:0007669"/>
    <property type="project" value="UniProtKB-KW"/>
</dbReference>
<feature type="compositionally biased region" description="Basic and acidic residues" evidence="7">
    <location>
        <begin position="1115"/>
        <end position="1157"/>
    </location>
</feature>
<feature type="region of interest" description="Disordered" evidence="7">
    <location>
        <begin position="1104"/>
        <end position="1256"/>
    </location>
</feature>
<dbReference type="InterPro" id="IPR045100">
    <property type="entry name" value="TUT4/7_NTP_transf"/>
</dbReference>
<feature type="region of interest" description="Disordered" evidence="7">
    <location>
        <begin position="1271"/>
        <end position="1296"/>
    </location>
</feature>
<dbReference type="SUPFAM" id="SSF81631">
    <property type="entry name" value="PAP/OAS1 substrate-binding domain"/>
    <property type="match status" value="2"/>
</dbReference>
<evidence type="ECO:0000256" key="6">
    <source>
        <dbReference type="PROSITE-ProRule" id="PRU00047"/>
    </source>
</evidence>
<dbReference type="Pfam" id="PF22600">
    <property type="entry name" value="MTPAP-like_central"/>
    <property type="match status" value="1"/>
</dbReference>
<keyword evidence="4" id="KW-0479">Metal-binding</keyword>
<name>A0ABM4DJ01_HYDVU</name>
<evidence type="ECO:0000256" key="1">
    <source>
        <dbReference type="ARBA" id="ARBA00001936"/>
    </source>
</evidence>
<dbReference type="Gene3D" id="3.30.460.10">
    <property type="entry name" value="Beta Polymerase, domain 2"/>
    <property type="match status" value="2"/>
</dbReference>
<dbReference type="InterPro" id="IPR054708">
    <property type="entry name" value="MTPAP-like_central"/>
</dbReference>
<dbReference type="Pfam" id="PF00098">
    <property type="entry name" value="zf-CCHC"/>
    <property type="match status" value="2"/>
</dbReference>
<feature type="region of interest" description="Disordered" evidence="7">
    <location>
        <begin position="903"/>
        <end position="938"/>
    </location>
</feature>
<keyword evidence="10" id="KW-0548">Nucleotidyltransferase</keyword>
<evidence type="ECO:0000259" key="8">
    <source>
        <dbReference type="PROSITE" id="PS50158"/>
    </source>
</evidence>
<reference evidence="10" key="1">
    <citation type="submission" date="2025-08" db="UniProtKB">
        <authorList>
            <consortium name="RefSeq"/>
        </authorList>
    </citation>
    <scope>IDENTIFICATION</scope>
</reference>
<dbReference type="CDD" id="cd05402">
    <property type="entry name" value="NT_PAP_TUTase"/>
    <property type="match status" value="1"/>
</dbReference>
<dbReference type="Proteomes" id="UP001652625">
    <property type="component" value="Chromosome 14"/>
</dbReference>
<dbReference type="GeneID" id="100208804"/>
<feature type="compositionally biased region" description="Basic and acidic residues" evidence="7">
    <location>
        <begin position="903"/>
        <end position="926"/>
    </location>
</feature>
<keyword evidence="6" id="KW-0863">Zinc-finger</keyword>
<dbReference type="InterPro" id="IPR001878">
    <property type="entry name" value="Znf_CCHC"/>
</dbReference>
<dbReference type="SUPFAM" id="SSF81301">
    <property type="entry name" value="Nucleotidyltransferase"/>
    <property type="match status" value="2"/>
</dbReference>
<keyword evidence="6" id="KW-0862">Zinc</keyword>
<evidence type="ECO:0000256" key="4">
    <source>
        <dbReference type="ARBA" id="ARBA00022723"/>
    </source>
</evidence>
<accession>A0ABM4DJ01</accession>
<dbReference type="Gene3D" id="4.10.60.10">
    <property type="entry name" value="Zinc finger, CCHC-type"/>
    <property type="match status" value="1"/>
</dbReference>